<dbReference type="PANTHER" id="PTHR11361">
    <property type="entry name" value="DNA MISMATCH REPAIR PROTEIN MUTS FAMILY MEMBER"/>
    <property type="match status" value="1"/>
</dbReference>
<evidence type="ECO:0000256" key="1">
    <source>
        <dbReference type="ARBA" id="ARBA00006271"/>
    </source>
</evidence>
<organism evidence="8">
    <name type="scientific">viral metagenome</name>
    <dbReference type="NCBI Taxonomy" id="1070528"/>
    <lineage>
        <taxon>unclassified sequences</taxon>
        <taxon>metagenomes</taxon>
        <taxon>organismal metagenomes</taxon>
    </lineage>
</organism>
<evidence type="ECO:0000256" key="2">
    <source>
        <dbReference type="ARBA" id="ARBA00022741"/>
    </source>
</evidence>
<dbReference type="Gene3D" id="3.40.1170.10">
    <property type="entry name" value="DNA repair protein MutS, domain I"/>
    <property type="match status" value="1"/>
</dbReference>
<dbReference type="Gene3D" id="1.10.1420.10">
    <property type="match status" value="1"/>
</dbReference>
<dbReference type="SMART" id="SM00534">
    <property type="entry name" value="MUTSac"/>
    <property type="match status" value="1"/>
</dbReference>
<dbReference type="PIRSF" id="PIRSF005813">
    <property type="entry name" value="MSH2"/>
    <property type="match status" value="1"/>
</dbReference>
<dbReference type="InterPro" id="IPR003615">
    <property type="entry name" value="HNH_nuc"/>
</dbReference>
<evidence type="ECO:0000256" key="5">
    <source>
        <dbReference type="ARBA" id="ARBA00023125"/>
    </source>
</evidence>
<dbReference type="InterPro" id="IPR027417">
    <property type="entry name" value="P-loop_NTPase"/>
</dbReference>
<dbReference type="PANTHER" id="PTHR11361:SF148">
    <property type="entry name" value="DNA MISMATCH REPAIR PROTEIN MSH6"/>
    <property type="match status" value="1"/>
</dbReference>
<dbReference type="CDD" id="cd00085">
    <property type="entry name" value="HNHc"/>
    <property type="match status" value="1"/>
</dbReference>
<dbReference type="InterPro" id="IPR007696">
    <property type="entry name" value="DNA_mismatch_repair_MutS_core"/>
</dbReference>
<dbReference type="GO" id="GO:0032301">
    <property type="term" value="C:MutSalpha complex"/>
    <property type="evidence" value="ECO:0007669"/>
    <property type="project" value="TreeGrafter"/>
</dbReference>
<keyword evidence="4" id="KW-0067">ATP-binding</keyword>
<dbReference type="Pfam" id="PF01624">
    <property type="entry name" value="MutS_I"/>
    <property type="match status" value="1"/>
</dbReference>
<dbReference type="SMART" id="SM00533">
    <property type="entry name" value="MUTSd"/>
    <property type="match status" value="1"/>
</dbReference>
<dbReference type="InterPro" id="IPR016151">
    <property type="entry name" value="DNA_mismatch_repair_MutS_N"/>
</dbReference>
<reference evidence="8" key="1">
    <citation type="journal article" date="2020" name="Nature">
        <title>Giant virus diversity and host interactions through global metagenomics.</title>
        <authorList>
            <person name="Schulz F."/>
            <person name="Roux S."/>
            <person name="Paez-Espino D."/>
            <person name="Jungbluth S."/>
            <person name="Walsh D.A."/>
            <person name="Denef V.J."/>
            <person name="McMahon K.D."/>
            <person name="Konstantinidis K.T."/>
            <person name="Eloe-Fadrosh E.A."/>
            <person name="Kyrpides N.C."/>
            <person name="Woyke T."/>
        </authorList>
    </citation>
    <scope>NUCLEOTIDE SEQUENCE</scope>
    <source>
        <strain evidence="8">GVMAG-S-ERX556049-19</strain>
    </source>
</reference>
<feature type="domain" description="DNA mismatch repair protein MutS core" evidence="6">
    <location>
        <begin position="348"/>
        <end position="715"/>
    </location>
</feature>
<dbReference type="InterPro" id="IPR011184">
    <property type="entry name" value="DNA_mismatch_repair_Msh2"/>
</dbReference>
<keyword evidence="5" id="KW-0238">DNA-binding</keyword>
<comment type="similarity">
    <text evidence="1">Belongs to the DNA mismatch repair MutS family.</text>
</comment>
<sequence>MPLKKESKNEDIKIYDEYFNYTKELKMNYGDRSLVLMLVGAFFEVYGLKNIDTDEVTKSNLVDFVNICNLNSSIKMELPTENDADDKKVILMAGVRDYNLEKYLSILIGANYNVAVYIQDKSGKKIVRKLDKIYSPGTYVSFDCSNDKKLSNNIMSIWIENFKQYKSNEKLLVCGATSVNIFTGDVYMFQNEKPYYMSITSFDELERFVSIHQPSEIVLIYDEKDNDIQQNIQRILQYSGINKEFVKTFSLHENKVSRCQNQNYIKEIIVNAYDEEAFDVCEEFNEYPVSTQSMCYLLEFVKQHNPKIIDKLNLPVYNNSSNDIILANHTLSQLNIIDNNINNSSSVGNLSCVMNVLNKCITPMGKRLLQYFITHPTSDIEWLNNEYYYTDFILKNMFTELNDIRKMLSKIKDIDKLLRQLLVQVLYPSNLYSIYDTFEYIQKIAEIMKEDKVYIYMMSDFDIKGKEKESFINNLNFVLKYMHNHFNIDACKMIMSMTTFPQNVIKEGVNSELDILQNKYNTSLNDLYFLQEFLNTCTGSVETNDWVKIHETEKSGLSLQITKARSEKMKTWLKINEEPVLKRYTDAVKEHKNCNIQLLKKFNLQNIVFTKAGSSNVDITEAIISEICKKINLYKNQLNELIAKVYIEELLNFQENCFEKVEFISKSVSRLDLILTKSYVSNKYCYCKPEIHSKNTDEKSFFEAEGLRHALIERINTDEIYVENDISLGNDVNGMLLYGTNAVGKTSLIRAIGVCIIMAQSGFYVPCSRFVYKPYKSIFSRILGNDNLFKGLSTFAVEMSELRTILQLADENSLILGDELCSGTETESALSIFVSGLEHLDKVKSSHIFATHFHEIVNYDEIKHMLNLKLMHLEVKYNRELDCLVYDRKLKDGSGPRIYGLEVCKSLHMNANFLENAFKIRNKYFSHAKTILDFDTTQYNSNKIRGFCEICKKEVGTEIHHLQHQKNANNKGFIGHFNKDHKANLISICEQCHQSIHKEENKDISPTIVKKTTRGRILTK</sequence>
<dbReference type="InterPro" id="IPR007695">
    <property type="entry name" value="DNA_mismatch_repair_MutS-lik_N"/>
</dbReference>
<dbReference type="GO" id="GO:0140664">
    <property type="term" value="F:ATP-dependent DNA damage sensor activity"/>
    <property type="evidence" value="ECO:0007669"/>
    <property type="project" value="InterPro"/>
</dbReference>
<dbReference type="InterPro" id="IPR000432">
    <property type="entry name" value="DNA_mismatch_repair_MutS_C"/>
</dbReference>
<dbReference type="SUPFAM" id="SSF52540">
    <property type="entry name" value="P-loop containing nucleoside triphosphate hydrolases"/>
    <property type="match status" value="1"/>
</dbReference>
<feature type="domain" description="DNA mismatch repair proteins mutS family" evidence="7">
    <location>
        <begin position="732"/>
        <end position="922"/>
    </location>
</feature>
<evidence type="ECO:0000256" key="3">
    <source>
        <dbReference type="ARBA" id="ARBA00022763"/>
    </source>
</evidence>
<evidence type="ECO:0000256" key="4">
    <source>
        <dbReference type="ARBA" id="ARBA00022840"/>
    </source>
</evidence>
<dbReference type="SUPFAM" id="SSF55271">
    <property type="entry name" value="DNA repair protein MutS, domain I"/>
    <property type="match status" value="1"/>
</dbReference>
<accession>A0A6C0F7X9</accession>
<evidence type="ECO:0008006" key="9">
    <source>
        <dbReference type="Google" id="ProtNLM"/>
    </source>
</evidence>
<dbReference type="InterPro" id="IPR045076">
    <property type="entry name" value="MutS"/>
</dbReference>
<dbReference type="SUPFAM" id="SSF53150">
    <property type="entry name" value="DNA repair protein MutS, domain II"/>
    <property type="match status" value="1"/>
</dbReference>
<name>A0A6C0F7X9_9ZZZZ</name>
<proteinExistence type="inferred from homology"/>
<dbReference type="EMBL" id="MN738822">
    <property type="protein sequence ID" value="QHT37936.1"/>
    <property type="molecule type" value="Genomic_DNA"/>
</dbReference>
<dbReference type="InterPro" id="IPR036678">
    <property type="entry name" value="MutS_con_dom_sf"/>
</dbReference>
<evidence type="ECO:0000259" key="7">
    <source>
        <dbReference type="SMART" id="SM00534"/>
    </source>
</evidence>
<keyword evidence="3" id="KW-0227">DNA damage</keyword>
<dbReference type="GO" id="GO:0006298">
    <property type="term" value="P:mismatch repair"/>
    <property type="evidence" value="ECO:0007669"/>
    <property type="project" value="InterPro"/>
</dbReference>
<dbReference type="GO" id="GO:0030983">
    <property type="term" value="F:mismatched DNA binding"/>
    <property type="evidence" value="ECO:0007669"/>
    <property type="project" value="InterPro"/>
</dbReference>
<dbReference type="Pfam" id="PF00488">
    <property type="entry name" value="MutS_V"/>
    <property type="match status" value="1"/>
</dbReference>
<protein>
    <recommendedName>
        <fullName evidence="9">DNA mismatch repair proteins mutS family domain-containing protein</fullName>
    </recommendedName>
</protein>
<evidence type="ECO:0000313" key="8">
    <source>
        <dbReference type="EMBL" id="QHT37936.1"/>
    </source>
</evidence>
<keyword evidence="2" id="KW-0547">Nucleotide-binding</keyword>
<dbReference type="Gene3D" id="3.40.50.300">
    <property type="entry name" value="P-loop containing nucleotide triphosphate hydrolases"/>
    <property type="match status" value="1"/>
</dbReference>
<dbReference type="InterPro" id="IPR036187">
    <property type="entry name" value="DNA_mismatch_repair_MutS_sf"/>
</dbReference>
<dbReference type="SUPFAM" id="SSF48334">
    <property type="entry name" value="DNA repair protein MutS, domain III"/>
    <property type="match status" value="1"/>
</dbReference>
<dbReference type="Pfam" id="PF05192">
    <property type="entry name" value="MutS_III"/>
    <property type="match status" value="1"/>
</dbReference>
<evidence type="ECO:0000259" key="6">
    <source>
        <dbReference type="SMART" id="SM00533"/>
    </source>
</evidence>
<dbReference type="GO" id="GO:0005524">
    <property type="term" value="F:ATP binding"/>
    <property type="evidence" value="ECO:0007669"/>
    <property type="project" value="UniProtKB-KW"/>
</dbReference>
<dbReference type="AlphaFoldDB" id="A0A6C0F7X9"/>